<dbReference type="Gene3D" id="2.60.40.420">
    <property type="entry name" value="Cupredoxins - blue copper proteins"/>
    <property type="match status" value="1"/>
</dbReference>
<evidence type="ECO:0000313" key="2">
    <source>
        <dbReference type="EMBL" id="GGE20022.1"/>
    </source>
</evidence>
<feature type="signal peptide" evidence="1">
    <location>
        <begin position="1"/>
        <end position="33"/>
    </location>
</feature>
<organism evidence="2 3">
    <name type="scientific">Primorskyibacter flagellatus</name>
    <dbReference type="NCBI Taxonomy" id="1387277"/>
    <lineage>
        <taxon>Bacteria</taxon>
        <taxon>Pseudomonadati</taxon>
        <taxon>Pseudomonadota</taxon>
        <taxon>Alphaproteobacteria</taxon>
        <taxon>Rhodobacterales</taxon>
        <taxon>Roseobacteraceae</taxon>
        <taxon>Primorskyibacter</taxon>
    </lineage>
</organism>
<dbReference type="RefSeq" id="WP_188476134.1">
    <property type="nucleotide sequence ID" value="NZ_BMFJ01000001.1"/>
</dbReference>
<dbReference type="Proteomes" id="UP000612855">
    <property type="component" value="Unassembled WGS sequence"/>
</dbReference>
<reference evidence="3" key="1">
    <citation type="journal article" date="2019" name="Int. J. Syst. Evol. Microbiol.">
        <title>The Global Catalogue of Microorganisms (GCM) 10K type strain sequencing project: providing services to taxonomists for standard genome sequencing and annotation.</title>
        <authorList>
            <consortium name="The Broad Institute Genomics Platform"/>
            <consortium name="The Broad Institute Genome Sequencing Center for Infectious Disease"/>
            <person name="Wu L."/>
            <person name="Ma J."/>
        </authorList>
    </citation>
    <scope>NUCLEOTIDE SEQUENCE [LARGE SCALE GENOMIC DNA]</scope>
    <source>
        <strain evidence="3">CGMCC 1.12664</strain>
    </source>
</reference>
<dbReference type="SUPFAM" id="SSF49503">
    <property type="entry name" value="Cupredoxins"/>
    <property type="match status" value="1"/>
</dbReference>
<protein>
    <submittedName>
        <fullName evidence="2">Uncharacterized protein</fullName>
    </submittedName>
</protein>
<proteinExistence type="predicted"/>
<dbReference type="EMBL" id="BMFJ01000001">
    <property type="protein sequence ID" value="GGE20022.1"/>
    <property type="molecule type" value="Genomic_DNA"/>
</dbReference>
<dbReference type="InterPro" id="IPR008972">
    <property type="entry name" value="Cupredoxin"/>
</dbReference>
<keyword evidence="1" id="KW-0732">Signal</keyword>
<sequence length="206" mass="21190">MPTKIRLPGFRSGLLCAVVAASLIGGSATPSRADLGDLLGCILGCSSGSGSSGSTVPPTGIIHVVYIAGDVYFPREVRVKPGDEVKFYNLTSSGHKVRASDSSWSSGTLYKNQSWSLVVQSNTKLSFQKSSFFSSMSGQIIIGNPPSAFDFGDLVDYAGNVVGKDGVVVKTADGLGYTLASLGGTVRTVGDGLTKGLTTTLGLGNN</sequence>
<accession>A0A916ZZW9</accession>
<name>A0A916ZZW9_9RHOB</name>
<keyword evidence="3" id="KW-1185">Reference proteome</keyword>
<comment type="caution">
    <text evidence="2">The sequence shown here is derived from an EMBL/GenBank/DDBJ whole genome shotgun (WGS) entry which is preliminary data.</text>
</comment>
<dbReference type="AlphaFoldDB" id="A0A916ZZW9"/>
<evidence type="ECO:0000256" key="1">
    <source>
        <dbReference type="SAM" id="SignalP"/>
    </source>
</evidence>
<feature type="chain" id="PRO_5038093309" evidence="1">
    <location>
        <begin position="34"/>
        <end position="206"/>
    </location>
</feature>
<evidence type="ECO:0000313" key="3">
    <source>
        <dbReference type="Proteomes" id="UP000612855"/>
    </source>
</evidence>
<gene>
    <name evidence="2" type="ORF">GCM10011360_05940</name>
</gene>